<dbReference type="InterPro" id="IPR036291">
    <property type="entry name" value="NAD(P)-bd_dom_sf"/>
</dbReference>
<keyword evidence="5" id="KW-1185">Reference proteome</keyword>
<evidence type="ECO:0000259" key="3">
    <source>
        <dbReference type="SMART" id="SM00829"/>
    </source>
</evidence>
<evidence type="ECO:0000313" key="4">
    <source>
        <dbReference type="EMBL" id="TQL72899.1"/>
    </source>
</evidence>
<dbReference type="PANTHER" id="PTHR48106">
    <property type="entry name" value="QUINONE OXIDOREDUCTASE PIG3-RELATED"/>
    <property type="match status" value="1"/>
</dbReference>
<protein>
    <submittedName>
        <fullName evidence="4">NADPH2:quinone reductase</fullName>
    </submittedName>
</protein>
<accession>A0A543AJZ7</accession>
<dbReference type="PANTHER" id="PTHR48106:SF13">
    <property type="entry name" value="QUINONE OXIDOREDUCTASE-RELATED"/>
    <property type="match status" value="1"/>
</dbReference>
<dbReference type="SMART" id="SM00829">
    <property type="entry name" value="PKS_ER"/>
    <property type="match status" value="1"/>
</dbReference>
<dbReference type="RefSeq" id="WP_246057265.1">
    <property type="nucleotide sequence ID" value="NZ_BAABAN010000005.1"/>
</dbReference>
<dbReference type="EMBL" id="VFOU01000002">
    <property type="protein sequence ID" value="TQL72899.1"/>
    <property type="molecule type" value="Genomic_DNA"/>
</dbReference>
<dbReference type="GO" id="GO:0035925">
    <property type="term" value="F:mRNA 3'-UTR AU-rich region binding"/>
    <property type="evidence" value="ECO:0007669"/>
    <property type="project" value="TreeGrafter"/>
</dbReference>
<dbReference type="SUPFAM" id="SSF50129">
    <property type="entry name" value="GroES-like"/>
    <property type="match status" value="1"/>
</dbReference>
<dbReference type="Proteomes" id="UP000319746">
    <property type="component" value="Unassembled WGS sequence"/>
</dbReference>
<proteinExistence type="predicted"/>
<feature type="domain" description="Enoyl reductase (ER)" evidence="3">
    <location>
        <begin position="21"/>
        <end position="329"/>
    </location>
</feature>
<evidence type="ECO:0000256" key="2">
    <source>
        <dbReference type="ARBA" id="ARBA00023002"/>
    </source>
</evidence>
<dbReference type="Gene3D" id="3.40.50.720">
    <property type="entry name" value="NAD(P)-binding Rossmann-like Domain"/>
    <property type="match status" value="1"/>
</dbReference>
<dbReference type="GO" id="GO:0005829">
    <property type="term" value="C:cytosol"/>
    <property type="evidence" value="ECO:0007669"/>
    <property type="project" value="TreeGrafter"/>
</dbReference>
<dbReference type="InterPro" id="IPR011032">
    <property type="entry name" value="GroES-like_sf"/>
</dbReference>
<dbReference type="Pfam" id="PF08240">
    <property type="entry name" value="ADH_N"/>
    <property type="match status" value="1"/>
</dbReference>
<dbReference type="SUPFAM" id="SSF51735">
    <property type="entry name" value="NAD(P)-binding Rossmann-fold domains"/>
    <property type="match status" value="1"/>
</dbReference>
<comment type="caution">
    <text evidence="4">The sequence shown here is derived from an EMBL/GenBank/DDBJ whole genome shotgun (WGS) entry which is preliminary data.</text>
</comment>
<dbReference type="Pfam" id="PF00107">
    <property type="entry name" value="ADH_zinc_N"/>
    <property type="match status" value="1"/>
</dbReference>
<reference evidence="4 5" key="1">
    <citation type="submission" date="2019-06" db="EMBL/GenBank/DDBJ databases">
        <title>Sequencing the genomes of 1000 actinobacteria strains.</title>
        <authorList>
            <person name="Klenk H.-P."/>
        </authorList>
    </citation>
    <scope>NUCLEOTIDE SEQUENCE [LARGE SCALE GENOMIC DNA]</scope>
    <source>
        <strain evidence="4 5">DSM 24083</strain>
    </source>
</reference>
<dbReference type="CDD" id="cd05286">
    <property type="entry name" value="QOR2"/>
    <property type="match status" value="1"/>
</dbReference>
<keyword evidence="2" id="KW-0560">Oxidoreductase</keyword>
<gene>
    <name evidence="4" type="ORF">FB556_1572</name>
</gene>
<dbReference type="InterPro" id="IPR013149">
    <property type="entry name" value="ADH-like_C"/>
</dbReference>
<sequence length="331" mass="35192">MTQIPVELPENMHAAVVTHAGGPENFEWREVPVPTPSAGQVLVETAAAGLNFIETYQRSGLYDVQYPFIPGSEASGTVIAVGEDVADVAVGDRVATASASETYAEFFVAPADKLLPVPDTIDLVEAAAIPLQGMTAHYLCRSTFEVKDGHNVFVTAGAGGVGQLLIQMCKHLGANVYTVASSKEKRQIALDAGADDVFDYDNFGEKLREITNGVGVDVVYDGVGADTFDTSLSAVRTRGMMVLFGAASGPVPPFDLQRLNSSGSLFVTRPSLAFYTLTGDEVSWRAGEIFGWLAEGVLKLSVDERFDLKDAADAHRALESRATTGKTVLIP</sequence>
<keyword evidence="1" id="KW-0521">NADP</keyword>
<name>A0A543AJZ7_9MICC</name>
<dbReference type="GO" id="GO:0070402">
    <property type="term" value="F:NADPH binding"/>
    <property type="evidence" value="ECO:0007669"/>
    <property type="project" value="TreeGrafter"/>
</dbReference>
<dbReference type="GO" id="GO:0003960">
    <property type="term" value="F:quinone reductase (NADPH) activity"/>
    <property type="evidence" value="ECO:0007669"/>
    <property type="project" value="InterPro"/>
</dbReference>
<dbReference type="InterPro" id="IPR020843">
    <property type="entry name" value="ER"/>
</dbReference>
<dbReference type="InterPro" id="IPR013154">
    <property type="entry name" value="ADH-like_N"/>
</dbReference>
<dbReference type="FunFam" id="3.40.50.720:FF:000053">
    <property type="entry name" value="Quinone oxidoreductase 1"/>
    <property type="match status" value="1"/>
</dbReference>
<evidence type="ECO:0000256" key="1">
    <source>
        <dbReference type="ARBA" id="ARBA00022857"/>
    </source>
</evidence>
<dbReference type="AlphaFoldDB" id="A0A543AJZ7"/>
<organism evidence="4 5">
    <name type="scientific">Enteractinococcus coprophilus</name>
    <dbReference type="NCBI Taxonomy" id="1027633"/>
    <lineage>
        <taxon>Bacteria</taxon>
        <taxon>Bacillati</taxon>
        <taxon>Actinomycetota</taxon>
        <taxon>Actinomycetes</taxon>
        <taxon>Micrococcales</taxon>
        <taxon>Micrococcaceae</taxon>
    </lineage>
</organism>
<dbReference type="Gene3D" id="3.90.180.10">
    <property type="entry name" value="Medium-chain alcohol dehydrogenases, catalytic domain"/>
    <property type="match status" value="1"/>
</dbReference>
<evidence type="ECO:0000313" key="5">
    <source>
        <dbReference type="Proteomes" id="UP000319746"/>
    </source>
</evidence>
<dbReference type="InterPro" id="IPR047618">
    <property type="entry name" value="QOR-like"/>
</dbReference>